<proteinExistence type="predicted"/>
<name>A0A1Y6CX54_9GAMM</name>
<organism evidence="2 3">
    <name type="scientific">Methylomagnum ishizawai</name>
    <dbReference type="NCBI Taxonomy" id="1760988"/>
    <lineage>
        <taxon>Bacteria</taxon>
        <taxon>Pseudomonadati</taxon>
        <taxon>Pseudomonadota</taxon>
        <taxon>Gammaproteobacteria</taxon>
        <taxon>Methylococcales</taxon>
        <taxon>Methylococcaceae</taxon>
        <taxon>Methylomagnum</taxon>
    </lineage>
</organism>
<dbReference type="Proteomes" id="UP000192923">
    <property type="component" value="Unassembled WGS sequence"/>
</dbReference>
<gene>
    <name evidence="2" type="ORF">SAMN02949497_2155</name>
</gene>
<accession>A0A1Y6CX54</accession>
<dbReference type="RefSeq" id="WP_085212526.1">
    <property type="nucleotide sequence ID" value="NZ_FXAM01000001.1"/>
</dbReference>
<dbReference type="PANTHER" id="PTHR38016">
    <property type="entry name" value="UNNAMED PRODUCT"/>
    <property type="match status" value="1"/>
</dbReference>
<protein>
    <recommendedName>
        <fullName evidence="1">Limiting CO2-inducible protein B/C beta carbonyic anhydrase domain-containing protein</fullName>
    </recommendedName>
</protein>
<feature type="domain" description="Limiting CO2-inducible protein B/C beta carbonyic anhydrase" evidence="1">
    <location>
        <begin position="23"/>
        <end position="232"/>
    </location>
</feature>
<keyword evidence="3" id="KW-1185">Reference proteome</keyword>
<reference evidence="2 3" key="1">
    <citation type="submission" date="2016-12" db="EMBL/GenBank/DDBJ databases">
        <authorList>
            <person name="Song W.-J."/>
            <person name="Kurnit D.M."/>
        </authorList>
    </citation>
    <scope>NUCLEOTIDE SEQUENCE [LARGE SCALE GENOMIC DNA]</scope>
    <source>
        <strain evidence="2 3">175</strain>
    </source>
</reference>
<dbReference type="AlphaFoldDB" id="A0A1Y6CX54"/>
<evidence type="ECO:0000313" key="3">
    <source>
        <dbReference type="Proteomes" id="UP000192923"/>
    </source>
</evidence>
<evidence type="ECO:0000313" key="2">
    <source>
        <dbReference type="EMBL" id="SMF94820.1"/>
    </source>
</evidence>
<dbReference type="PANTHER" id="PTHR38016:SF1">
    <property type="entry name" value="LIMITING CO2-INDUCIBLE PROTEIN B_C BETA CARBONYIC ANHYDRASE DOMAIN-CONTAINING PROTEIN"/>
    <property type="match status" value="1"/>
</dbReference>
<evidence type="ECO:0000259" key="1">
    <source>
        <dbReference type="Pfam" id="PF18599"/>
    </source>
</evidence>
<sequence>MPTPSNDFPLFRQALDTRLPGSLPLDDYLQRGAVRLADHGFEDANTLGMVAVCRDEIASAFVTGVTRHWGKTFGCRSLGGFLLLGRSGILTGVSHAPLVGGRRRFVFFALPHIAISGEGEIGAVYREGLHEASHACGSLAAVLKELASGRIDPRTDFDDLEQCCVRQKLLSGLRYGEQPDLLAATRLACQIIREDGERLLGGVDPKVYDYAFMTGILIHGPDDGDWVYPQSCLLAGDGIPGGRQSIEL</sequence>
<dbReference type="OrthoDB" id="9792766at2"/>
<dbReference type="InterPro" id="IPR040703">
    <property type="entry name" value="LCIB/C_CA"/>
</dbReference>
<dbReference type="Pfam" id="PF18599">
    <property type="entry name" value="LCIB_C_CA"/>
    <property type="match status" value="1"/>
</dbReference>
<dbReference type="STRING" id="1760988.SAMN02949497_2155"/>
<dbReference type="EMBL" id="FXAM01000001">
    <property type="protein sequence ID" value="SMF94820.1"/>
    <property type="molecule type" value="Genomic_DNA"/>
</dbReference>